<dbReference type="OrthoDB" id="102964at2"/>
<feature type="transmembrane region" description="Helical" evidence="1">
    <location>
        <begin position="46"/>
        <end position="70"/>
    </location>
</feature>
<gene>
    <name evidence="2" type="ORF">CCR94_15335</name>
</gene>
<keyword evidence="3" id="KW-1185">Reference proteome</keyword>
<dbReference type="Proteomes" id="UP000239089">
    <property type="component" value="Unassembled WGS sequence"/>
</dbReference>
<dbReference type="InterPro" id="IPR009642">
    <property type="entry name" value="DUF1236"/>
</dbReference>
<proteinExistence type="predicted"/>
<organism evidence="2 3">
    <name type="scientific">Rhodoblastus sphagnicola</name>
    <dbReference type="NCBI Taxonomy" id="333368"/>
    <lineage>
        <taxon>Bacteria</taxon>
        <taxon>Pseudomonadati</taxon>
        <taxon>Pseudomonadota</taxon>
        <taxon>Alphaproteobacteria</taxon>
        <taxon>Hyphomicrobiales</taxon>
        <taxon>Rhodoblastaceae</taxon>
        <taxon>Rhodoblastus</taxon>
    </lineage>
</organism>
<comment type="caution">
    <text evidence="2">The sequence shown here is derived from an EMBL/GenBank/DDBJ whole genome shotgun (WGS) entry which is preliminary data.</text>
</comment>
<evidence type="ECO:0008006" key="4">
    <source>
        <dbReference type="Google" id="ProtNLM"/>
    </source>
</evidence>
<reference evidence="2 3" key="1">
    <citation type="journal article" date="2018" name="Arch. Microbiol.">
        <title>New insights into the metabolic potential of the phototrophic purple bacterium Rhodopila globiformis DSM 161(T) from its draft genome sequence and evidence for a vanadium-dependent nitrogenase.</title>
        <authorList>
            <person name="Imhoff J.F."/>
            <person name="Rahn T."/>
            <person name="Kunzel S."/>
            <person name="Neulinger S.C."/>
        </authorList>
    </citation>
    <scope>NUCLEOTIDE SEQUENCE [LARGE SCALE GENOMIC DNA]</scope>
    <source>
        <strain evidence="2 3">DSM 16996</strain>
    </source>
</reference>
<keyword evidence="1" id="KW-0472">Membrane</keyword>
<evidence type="ECO:0000256" key="1">
    <source>
        <dbReference type="SAM" id="Phobius"/>
    </source>
</evidence>
<sequence length="143" mass="15007">MNTIAVTTIVFLALSGAAVGQGAVPGADDGSRKAYRVAGPFGAVVGGATGAVVGGPFGAIIGGAVGLLGVDQRPRFLEYASRSHHDSYTYDRQLDVGAVLPDDGVTYYDIPPEYNVPLYKYAIVNGRTVLVDPRNHRVMQIID</sequence>
<keyword evidence="1" id="KW-0812">Transmembrane</keyword>
<keyword evidence="1" id="KW-1133">Transmembrane helix</keyword>
<evidence type="ECO:0000313" key="2">
    <source>
        <dbReference type="EMBL" id="PPQ29484.1"/>
    </source>
</evidence>
<dbReference type="EMBL" id="NHSJ01000092">
    <property type="protein sequence ID" value="PPQ29484.1"/>
    <property type="molecule type" value="Genomic_DNA"/>
</dbReference>
<evidence type="ECO:0000313" key="3">
    <source>
        <dbReference type="Proteomes" id="UP000239089"/>
    </source>
</evidence>
<name>A0A2S6N4E2_9HYPH</name>
<accession>A0A2S6N4E2</accession>
<dbReference type="Pfam" id="PF06823">
    <property type="entry name" value="DUF1236"/>
    <property type="match status" value="1"/>
</dbReference>
<dbReference type="AlphaFoldDB" id="A0A2S6N4E2"/>
<protein>
    <recommendedName>
        <fullName evidence="4">DUF1236 domain-containing protein</fullName>
    </recommendedName>
</protein>